<accession>A0ABT9JAT2</accession>
<dbReference type="InterPro" id="IPR011918">
    <property type="entry name" value="ABC_MsbA_ATP-bd"/>
</dbReference>
<dbReference type="PROSITE" id="PS50929">
    <property type="entry name" value="ABC_TM1F"/>
    <property type="match status" value="1"/>
</dbReference>
<reference evidence="10 11" key="1">
    <citation type="submission" date="2023-08" db="EMBL/GenBank/DDBJ databases">
        <authorList>
            <person name="Park J.-S."/>
        </authorList>
    </citation>
    <scope>NUCLEOTIDE SEQUENCE [LARGE SCALE GENOMIC DNA]</scope>
    <source>
        <strain evidence="10 11">2205BS29-5</strain>
    </source>
</reference>
<feature type="domain" description="ABC transporter" evidence="8">
    <location>
        <begin position="350"/>
        <end position="586"/>
    </location>
</feature>
<keyword evidence="2 7" id="KW-0812">Transmembrane</keyword>
<dbReference type="InterPro" id="IPR003593">
    <property type="entry name" value="AAA+_ATPase"/>
</dbReference>
<feature type="transmembrane region" description="Helical" evidence="7">
    <location>
        <begin position="34"/>
        <end position="55"/>
    </location>
</feature>
<dbReference type="PANTHER" id="PTHR43394:SF1">
    <property type="entry name" value="ATP-BINDING CASSETTE SUB-FAMILY B MEMBER 10, MITOCHONDRIAL"/>
    <property type="match status" value="1"/>
</dbReference>
<evidence type="ECO:0000259" key="8">
    <source>
        <dbReference type="PROSITE" id="PS50893"/>
    </source>
</evidence>
<keyword evidence="6 7" id="KW-0472">Membrane</keyword>
<evidence type="ECO:0000256" key="2">
    <source>
        <dbReference type="ARBA" id="ARBA00022692"/>
    </source>
</evidence>
<dbReference type="NCBIfam" id="TIGR02204">
    <property type="entry name" value="MsbA_rel"/>
    <property type="match status" value="1"/>
</dbReference>
<dbReference type="Pfam" id="PF00005">
    <property type="entry name" value="ABC_tran"/>
    <property type="match status" value="1"/>
</dbReference>
<name>A0ABT9JAT2_9RHOB</name>
<feature type="transmembrane region" description="Helical" evidence="7">
    <location>
        <begin position="288"/>
        <end position="306"/>
    </location>
</feature>
<dbReference type="SMART" id="SM00382">
    <property type="entry name" value="AAA"/>
    <property type="match status" value="1"/>
</dbReference>
<dbReference type="Pfam" id="PF00664">
    <property type="entry name" value="ABC_membrane"/>
    <property type="match status" value="1"/>
</dbReference>
<comment type="subcellular location">
    <subcellularLocation>
        <location evidence="1">Cell membrane</location>
        <topology evidence="1">Multi-pass membrane protein</topology>
    </subcellularLocation>
</comment>
<dbReference type="Gene3D" id="3.40.50.300">
    <property type="entry name" value="P-loop containing nucleotide triphosphate hydrolases"/>
    <property type="match status" value="1"/>
</dbReference>
<dbReference type="PROSITE" id="PS00211">
    <property type="entry name" value="ABC_TRANSPORTER_1"/>
    <property type="match status" value="1"/>
</dbReference>
<dbReference type="SUPFAM" id="SSF90123">
    <property type="entry name" value="ABC transporter transmembrane region"/>
    <property type="match status" value="1"/>
</dbReference>
<dbReference type="CDD" id="cd18575">
    <property type="entry name" value="ABC_6TM_bac_exporter_ABCB8_10_like"/>
    <property type="match status" value="1"/>
</dbReference>
<dbReference type="PROSITE" id="PS50893">
    <property type="entry name" value="ABC_TRANSPORTER_2"/>
    <property type="match status" value="1"/>
</dbReference>
<feature type="transmembrane region" description="Helical" evidence="7">
    <location>
        <begin position="173"/>
        <end position="191"/>
    </location>
</feature>
<dbReference type="SUPFAM" id="SSF52540">
    <property type="entry name" value="P-loop containing nucleoside triphosphate hydrolases"/>
    <property type="match status" value="1"/>
</dbReference>
<evidence type="ECO:0000256" key="7">
    <source>
        <dbReference type="SAM" id="Phobius"/>
    </source>
</evidence>
<gene>
    <name evidence="10" type="ORF">Q5Y72_07380</name>
</gene>
<protein>
    <submittedName>
        <fullName evidence="10">ABC transporter transmembrane domain-containing protein</fullName>
    </submittedName>
</protein>
<keyword evidence="11" id="KW-1185">Reference proteome</keyword>
<dbReference type="RefSeq" id="WP_305962759.1">
    <property type="nucleotide sequence ID" value="NZ_JAVAMQ010000005.1"/>
</dbReference>
<feature type="transmembrane region" description="Helical" evidence="7">
    <location>
        <begin position="254"/>
        <end position="276"/>
    </location>
</feature>
<evidence type="ECO:0000313" key="10">
    <source>
        <dbReference type="EMBL" id="MDP5306911.1"/>
    </source>
</evidence>
<evidence type="ECO:0000259" key="9">
    <source>
        <dbReference type="PROSITE" id="PS50929"/>
    </source>
</evidence>
<dbReference type="PANTHER" id="PTHR43394">
    <property type="entry name" value="ATP-DEPENDENT PERMEASE MDL1, MITOCHONDRIAL"/>
    <property type="match status" value="1"/>
</dbReference>
<feature type="domain" description="ABC transmembrane type-1" evidence="9">
    <location>
        <begin position="35"/>
        <end position="315"/>
    </location>
</feature>
<dbReference type="InterPro" id="IPR003439">
    <property type="entry name" value="ABC_transporter-like_ATP-bd"/>
</dbReference>
<evidence type="ECO:0000256" key="1">
    <source>
        <dbReference type="ARBA" id="ARBA00004651"/>
    </source>
</evidence>
<proteinExistence type="predicted"/>
<comment type="caution">
    <text evidence="10">The sequence shown here is derived from an EMBL/GenBank/DDBJ whole genome shotgun (WGS) entry which is preliminary data.</text>
</comment>
<evidence type="ECO:0000256" key="6">
    <source>
        <dbReference type="ARBA" id="ARBA00023136"/>
    </source>
</evidence>
<feature type="transmembrane region" description="Helical" evidence="7">
    <location>
        <begin position="75"/>
        <end position="93"/>
    </location>
</feature>
<evidence type="ECO:0000256" key="5">
    <source>
        <dbReference type="ARBA" id="ARBA00022989"/>
    </source>
</evidence>
<dbReference type="Proteomes" id="UP001224997">
    <property type="component" value="Unassembled WGS sequence"/>
</dbReference>
<dbReference type="InterPro" id="IPR011527">
    <property type="entry name" value="ABC1_TM_dom"/>
</dbReference>
<dbReference type="EMBL" id="JAVAMQ010000005">
    <property type="protein sequence ID" value="MDP5306911.1"/>
    <property type="molecule type" value="Genomic_DNA"/>
</dbReference>
<keyword evidence="4" id="KW-0067">ATP-binding</keyword>
<dbReference type="Gene3D" id="1.20.1560.10">
    <property type="entry name" value="ABC transporter type 1, transmembrane domain"/>
    <property type="match status" value="1"/>
</dbReference>
<evidence type="ECO:0000313" key="11">
    <source>
        <dbReference type="Proteomes" id="UP001224997"/>
    </source>
</evidence>
<sequence>MARGTATLEDRPPGRRVGALAALWPFVRPYRGQVVLAIVALALTSAISLVLPLAVRRVVDNFDDGAGLLDEYFGAALVIVALLALGTAARYFFVTRLGERVVADIRKAVFARVITLSPAFFERVMTGEILSRITTDTTLIQSVIGSSLSIALRNMLILAGGLAMLAVTSLKLMGLVLLIVPAILVPIILLGRRLRALSRANQDWIAASSGSASESLLAAQTVQAYTHEARSIARFDEVTEQSYDVALSRVRTRALMTAIVIFLIFSGVIGVLWIGARDVSAGAMTAGQLVQFVIYAILVAGSTGALSEIWGELQRAAGATERLADLLTAEDAMADPARPVPLPRPVRGQIALEGVGFRYPSRPDIPALADVDLMIRPGETVALVGPSGAGKTTVIQLIQRFWDPVAGRVTLDGVDLRDMRRDDFRQAIALVPQDPVIFAASARDNIALGRPDASDAEIEAAARAAHAHEVIAALPAGYDTPLGERGVMLSGGQRQRIAIARAILRDAPVLLLDEATSALDAESESLVQAAVNRLSEGRTTIVIAHRLATVKKADRIVVFDRGRIVAQGTHEALVAEDGLYARLARMQFTDGGEAATAAVLAGRARPVPQDASGAA</sequence>
<dbReference type="InterPro" id="IPR027417">
    <property type="entry name" value="P-loop_NTPase"/>
</dbReference>
<keyword evidence="5 7" id="KW-1133">Transmembrane helix</keyword>
<keyword evidence="3" id="KW-0547">Nucleotide-binding</keyword>
<organism evidence="10 11">
    <name type="scientific">Paracoccus spongiarum</name>
    <dbReference type="NCBI Taxonomy" id="3064387"/>
    <lineage>
        <taxon>Bacteria</taxon>
        <taxon>Pseudomonadati</taxon>
        <taxon>Pseudomonadota</taxon>
        <taxon>Alphaproteobacteria</taxon>
        <taxon>Rhodobacterales</taxon>
        <taxon>Paracoccaceae</taxon>
        <taxon>Paracoccus</taxon>
    </lineage>
</organism>
<dbReference type="InterPro" id="IPR039421">
    <property type="entry name" value="Type_1_exporter"/>
</dbReference>
<evidence type="ECO:0000256" key="4">
    <source>
        <dbReference type="ARBA" id="ARBA00022840"/>
    </source>
</evidence>
<feature type="transmembrane region" description="Helical" evidence="7">
    <location>
        <begin position="150"/>
        <end position="167"/>
    </location>
</feature>
<dbReference type="InterPro" id="IPR036640">
    <property type="entry name" value="ABC1_TM_sf"/>
</dbReference>
<dbReference type="InterPro" id="IPR017871">
    <property type="entry name" value="ABC_transporter-like_CS"/>
</dbReference>
<evidence type="ECO:0000256" key="3">
    <source>
        <dbReference type="ARBA" id="ARBA00022741"/>
    </source>
</evidence>